<dbReference type="AlphaFoldDB" id="K1V4E2"/>
<dbReference type="Gene3D" id="1.25.40.10">
    <property type="entry name" value="Tetratricopeptide repeat domain"/>
    <property type="match status" value="1"/>
</dbReference>
<name>K1V4E2_9ZZZZ</name>
<proteinExistence type="predicted"/>
<protein>
    <submittedName>
        <fullName evidence="2">NHL repeat containing protein</fullName>
    </submittedName>
</protein>
<keyword evidence="1" id="KW-1133">Transmembrane helix</keyword>
<dbReference type="EMBL" id="AJWY01002100">
    <property type="protein sequence ID" value="EKC78761.1"/>
    <property type="molecule type" value="Genomic_DNA"/>
</dbReference>
<comment type="caution">
    <text evidence="2">The sequence shown here is derived from an EMBL/GenBank/DDBJ whole genome shotgun (WGS) entry which is preliminary data.</text>
</comment>
<keyword evidence="1" id="KW-0812">Transmembrane</keyword>
<evidence type="ECO:0000256" key="1">
    <source>
        <dbReference type="SAM" id="Phobius"/>
    </source>
</evidence>
<dbReference type="InterPro" id="IPR011990">
    <property type="entry name" value="TPR-like_helical_dom_sf"/>
</dbReference>
<dbReference type="SUPFAM" id="SSF48452">
    <property type="entry name" value="TPR-like"/>
    <property type="match status" value="1"/>
</dbReference>
<feature type="transmembrane region" description="Helical" evidence="1">
    <location>
        <begin position="135"/>
        <end position="153"/>
    </location>
</feature>
<gene>
    <name evidence="2" type="ORF">LEA_03147</name>
</gene>
<sequence length="167" mass="19247">MNTTNECDLLFIYGGKGNQKGLFTNVTAIEAYNSVVYVLDSRKNSITSFKRTEFGDIVHEAMGLYNLGKYEEASGPWQEVLIRDSNYWFAYIGLGNSELSQGNYEQAMKYFYRNSRSGYNRAFKQYRMQFIRDHFNVFMIIVLVIIVALVVLSKVRKRIKAKKAGGK</sequence>
<accession>K1V4E2</accession>
<evidence type="ECO:0000313" key="2">
    <source>
        <dbReference type="EMBL" id="EKC78761.1"/>
    </source>
</evidence>
<organism evidence="2">
    <name type="scientific">human gut metagenome</name>
    <dbReference type="NCBI Taxonomy" id="408170"/>
    <lineage>
        <taxon>unclassified sequences</taxon>
        <taxon>metagenomes</taxon>
        <taxon>organismal metagenomes</taxon>
    </lineage>
</organism>
<reference evidence="2" key="1">
    <citation type="journal article" date="2013" name="Environ. Microbiol.">
        <title>Microbiota from the distal guts of lean and obese adolescents exhibit partial functional redundancy besides clear differences in community structure.</title>
        <authorList>
            <person name="Ferrer M."/>
            <person name="Ruiz A."/>
            <person name="Lanza F."/>
            <person name="Haange S.B."/>
            <person name="Oberbach A."/>
            <person name="Till H."/>
            <person name="Bargiela R."/>
            <person name="Campoy C."/>
            <person name="Segura M.T."/>
            <person name="Richter M."/>
            <person name="von Bergen M."/>
            <person name="Seifert J."/>
            <person name="Suarez A."/>
        </authorList>
    </citation>
    <scope>NUCLEOTIDE SEQUENCE</scope>
</reference>
<keyword evidence="1" id="KW-0472">Membrane</keyword>